<keyword evidence="4 7" id="KW-1133">Transmembrane helix</keyword>
<comment type="caution">
    <text evidence="10">The sequence shown here is derived from an EMBL/GenBank/DDBJ whole genome shotgun (WGS) entry which is preliminary data.</text>
</comment>
<keyword evidence="2" id="KW-1003">Cell membrane</keyword>
<dbReference type="EMBL" id="JBFOHL010000018">
    <property type="protein sequence ID" value="MEW9625692.1"/>
    <property type="molecule type" value="Genomic_DNA"/>
</dbReference>
<feature type="domain" description="MacB-like periplasmic core" evidence="9">
    <location>
        <begin position="482"/>
        <end position="632"/>
    </location>
</feature>
<evidence type="ECO:0000256" key="2">
    <source>
        <dbReference type="ARBA" id="ARBA00022475"/>
    </source>
</evidence>
<dbReference type="InterPro" id="IPR025857">
    <property type="entry name" value="MacB_PCD"/>
</dbReference>
<protein>
    <submittedName>
        <fullName evidence="10">ABC transporter permease</fullName>
    </submittedName>
</protein>
<dbReference type="RefSeq" id="WP_367845982.1">
    <property type="nucleotide sequence ID" value="NZ_JBFOHL010000018.1"/>
</dbReference>
<dbReference type="Pfam" id="PF12704">
    <property type="entry name" value="MacB_PCD"/>
    <property type="match status" value="2"/>
</dbReference>
<dbReference type="Proteomes" id="UP001556170">
    <property type="component" value="Unassembled WGS sequence"/>
</dbReference>
<keyword evidence="5 7" id="KW-0472">Membrane</keyword>
<dbReference type="Pfam" id="PF02687">
    <property type="entry name" value="FtsX"/>
    <property type="match status" value="2"/>
</dbReference>
<reference evidence="10 11" key="1">
    <citation type="submission" date="2024-06" db="EMBL/GenBank/DDBJ databases">
        <authorList>
            <person name="Woo H."/>
        </authorList>
    </citation>
    <scope>NUCLEOTIDE SEQUENCE [LARGE SCALE GENOMIC DNA]</scope>
    <source>
        <strain evidence="10 11">S2-g</strain>
    </source>
</reference>
<evidence type="ECO:0000256" key="6">
    <source>
        <dbReference type="ARBA" id="ARBA00038076"/>
    </source>
</evidence>
<keyword evidence="11" id="KW-1185">Reference proteome</keyword>
<evidence type="ECO:0000313" key="11">
    <source>
        <dbReference type="Proteomes" id="UP001556170"/>
    </source>
</evidence>
<dbReference type="InterPro" id="IPR003838">
    <property type="entry name" value="ABC3_permease_C"/>
</dbReference>
<feature type="domain" description="MacB-like periplasmic core" evidence="9">
    <location>
        <begin position="28"/>
        <end position="235"/>
    </location>
</feature>
<evidence type="ECO:0000256" key="1">
    <source>
        <dbReference type="ARBA" id="ARBA00004651"/>
    </source>
</evidence>
<proteinExistence type="inferred from homology"/>
<feature type="transmembrane region" description="Helical" evidence="7">
    <location>
        <begin position="332"/>
        <end position="356"/>
    </location>
</feature>
<feature type="domain" description="ABC3 transporter permease C-terminal" evidence="8">
    <location>
        <begin position="284"/>
        <end position="399"/>
    </location>
</feature>
<evidence type="ECO:0000256" key="4">
    <source>
        <dbReference type="ARBA" id="ARBA00022989"/>
    </source>
</evidence>
<sequence>MNIALLRVWLAEVWQAWRASLRRPGFLLLAAVVLALGVGSASAVFTLIDGVLLRPLPYPQPQRLVALGRLEQGNVTAVSPQQYQQLAGLPGVESLGIFKGDPVAANIAGDGEPVQVPALEIDHGLLPTLRVQPALGRNFTAQEDRPHGPPVVLLYHGFWLRRFGGNPAAVGQTMEVEGVAHTIVGVLPEGFDLGQASIALPTTFPAHSRDDGTNYTAVARLAQGATREALGAQVDTRLHAFYVAEGNAAYSSDYWRRSHFGVQDFGAKQHQDQRATALMWLACAALLLLIALVNLTNLMMLRAMGRSHEASVRGALGASSWRVALPSMAEGVLVGLFGVLLGQALAAAGLLALRTWMPVDWMAVEWTRPGGLSLGWSAWALAIAVGLFGALVATVLGLWRGRTALSMDSLREGGRSGFSRRSGLLGRVLVIAQVALASLLLCTAGVFLRTLLDNAKVDLGFDARGVLTFELAPVKATYPDAASVQALSQRLVERLRRIPGVRQAEAGTNLPAGDSSGQWNEGDLHVPGGEAFNAQFRGVSPAFFEVFGIRLRQGRLFADSDVRGGEAVAIVNRKFADTYYGGHALGQIIQQGSGAGMLSARIVGVVADTYQFGPEDPDSVLPILYLPLAQVDDDSLRMFRNYEPLRFAIKVQGDPDGYRNGVKQAVAEVAPDQPISHVRSMAWVVHDTTTDTEFNLMLVGLLGGLALLLAGVGMYAVMAVAVAAREREFGVRAALGASPRRLLLLVLRGGLLQIVFGLAAGVVLGAAGSSVLRAVVAQLGRSVFDPWAILVACAVLACSGVLACLAPALRAGRTAPMHALRGE</sequence>
<evidence type="ECO:0000313" key="10">
    <source>
        <dbReference type="EMBL" id="MEW9625692.1"/>
    </source>
</evidence>
<feature type="transmembrane region" description="Helical" evidence="7">
    <location>
        <begin position="696"/>
        <end position="724"/>
    </location>
</feature>
<evidence type="ECO:0000259" key="9">
    <source>
        <dbReference type="Pfam" id="PF12704"/>
    </source>
</evidence>
<feature type="transmembrane region" description="Helical" evidence="7">
    <location>
        <begin position="745"/>
        <end position="767"/>
    </location>
</feature>
<feature type="transmembrane region" description="Helical" evidence="7">
    <location>
        <begin position="424"/>
        <end position="448"/>
    </location>
</feature>
<comment type="similarity">
    <text evidence="6">Belongs to the ABC-4 integral membrane protein family.</text>
</comment>
<dbReference type="PANTHER" id="PTHR30572:SF4">
    <property type="entry name" value="ABC TRANSPORTER PERMEASE YTRF"/>
    <property type="match status" value="1"/>
</dbReference>
<dbReference type="PANTHER" id="PTHR30572">
    <property type="entry name" value="MEMBRANE COMPONENT OF TRANSPORTER-RELATED"/>
    <property type="match status" value="1"/>
</dbReference>
<organism evidence="10 11">
    <name type="scientific">Rhodanobacter geophilus</name>
    <dbReference type="NCBI Taxonomy" id="3162488"/>
    <lineage>
        <taxon>Bacteria</taxon>
        <taxon>Pseudomonadati</taxon>
        <taxon>Pseudomonadota</taxon>
        <taxon>Gammaproteobacteria</taxon>
        <taxon>Lysobacterales</taxon>
        <taxon>Rhodanobacteraceae</taxon>
        <taxon>Rhodanobacter</taxon>
    </lineage>
</organism>
<accession>A0ABV3QSZ3</accession>
<gene>
    <name evidence="10" type="ORF">ABQJ56_15815</name>
</gene>
<feature type="transmembrane region" description="Helical" evidence="7">
    <location>
        <begin position="376"/>
        <end position="399"/>
    </location>
</feature>
<evidence type="ECO:0000259" key="8">
    <source>
        <dbReference type="Pfam" id="PF02687"/>
    </source>
</evidence>
<keyword evidence="3 7" id="KW-0812">Transmembrane</keyword>
<evidence type="ECO:0000256" key="7">
    <source>
        <dbReference type="SAM" id="Phobius"/>
    </source>
</evidence>
<feature type="transmembrane region" description="Helical" evidence="7">
    <location>
        <begin position="787"/>
        <end position="809"/>
    </location>
</feature>
<feature type="transmembrane region" description="Helical" evidence="7">
    <location>
        <begin position="277"/>
        <end position="296"/>
    </location>
</feature>
<comment type="subcellular location">
    <subcellularLocation>
        <location evidence="1">Cell membrane</location>
        <topology evidence="1">Multi-pass membrane protein</topology>
    </subcellularLocation>
</comment>
<feature type="domain" description="ABC3 transporter permease C-terminal" evidence="8">
    <location>
        <begin position="702"/>
        <end position="815"/>
    </location>
</feature>
<name>A0ABV3QSZ3_9GAMM</name>
<dbReference type="InterPro" id="IPR050250">
    <property type="entry name" value="Macrolide_Exporter_MacB"/>
</dbReference>
<evidence type="ECO:0000256" key="5">
    <source>
        <dbReference type="ARBA" id="ARBA00023136"/>
    </source>
</evidence>
<evidence type="ECO:0000256" key="3">
    <source>
        <dbReference type="ARBA" id="ARBA00022692"/>
    </source>
</evidence>